<protein>
    <submittedName>
        <fullName evidence="1">Uncharacterized protein</fullName>
    </submittedName>
</protein>
<reference evidence="1" key="1">
    <citation type="submission" date="2020-09" db="EMBL/GenBank/DDBJ databases">
        <title>Genome-Enabled Discovery of Anthraquinone Biosynthesis in Senna tora.</title>
        <authorList>
            <person name="Kang S.-H."/>
            <person name="Pandey R.P."/>
            <person name="Lee C.-M."/>
            <person name="Sim J.-S."/>
            <person name="Jeong J.-T."/>
            <person name="Choi B.-S."/>
            <person name="Jung M."/>
            <person name="Ginzburg D."/>
            <person name="Zhao K."/>
            <person name="Won S.Y."/>
            <person name="Oh T.-J."/>
            <person name="Yu Y."/>
            <person name="Kim N.-H."/>
            <person name="Lee O.R."/>
            <person name="Lee T.-H."/>
            <person name="Bashyal P."/>
            <person name="Kim T.-S."/>
            <person name="Lee W.-H."/>
            <person name="Kawkins C."/>
            <person name="Kim C.-K."/>
            <person name="Kim J.S."/>
            <person name="Ahn B.O."/>
            <person name="Rhee S.Y."/>
            <person name="Sohng J.K."/>
        </authorList>
    </citation>
    <scope>NUCLEOTIDE SEQUENCE</scope>
    <source>
        <tissue evidence="1">Leaf</tissue>
    </source>
</reference>
<accession>A0A834SY33</accession>
<proteinExistence type="predicted"/>
<keyword evidence="2" id="KW-1185">Reference proteome</keyword>
<organism evidence="1 2">
    <name type="scientific">Senna tora</name>
    <dbReference type="NCBI Taxonomy" id="362788"/>
    <lineage>
        <taxon>Eukaryota</taxon>
        <taxon>Viridiplantae</taxon>
        <taxon>Streptophyta</taxon>
        <taxon>Embryophyta</taxon>
        <taxon>Tracheophyta</taxon>
        <taxon>Spermatophyta</taxon>
        <taxon>Magnoliopsida</taxon>
        <taxon>eudicotyledons</taxon>
        <taxon>Gunneridae</taxon>
        <taxon>Pentapetalae</taxon>
        <taxon>rosids</taxon>
        <taxon>fabids</taxon>
        <taxon>Fabales</taxon>
        <taxon>Fabaceae</taxon>
        <taxon>Caesalpinioideae</taxon>
        <taxon>Cassia clade</taxon>
        <taxon>Senna</taxon>
    </lineage>
</organism>
<sequence>MVSRLGELEGLQGKTRSEGATSIQDFMPCLISFAIAAINCINQNGNELNISLPP</sequence>
<comment type="caution">
    <text evidence="1">The sequence shown here is derived from an EMBL/GenBank/DDBJ whole genome shotgun (WGS) entry which is preliminary data.</text>
</comment>
<evidence type="ECO:0000313" key="2">
    <source>
        <dbReference type="Proteomes" id="UP000634136"/>
    </source>
</evidence>
<dbReference type="Proteomes" id="UP000634136">
    <property type="component" value="Unassembled WGS sequence"/>
</dbReference>
<evidence type="ECO:0000313" key="1">
    <source>
        <dbReference type="EMBL" id="KAF7805589.1"/>
    </source>
</evidence>
<dbReference type="AlphaFoldDB" id="A0A834SY33"/>
<gene>
    <name evidence="1" type="ORF">G2W53_037750</name>
</gene>
<dbReference type="EMBL" id="JAAIUW010000012">
    <property type="protein sequence ID" value="KAF7805589.1"/>
    <property type="molecule type" value="Genomic_DNA"/>
</dbReference>
<name>A0A834SY33_9FABA</name>